<dbReference type="Pfam" id="PF02596">
    <property type="entry name" value="DUF169"/>
    <property type="match status" value="1"/>
</dbReference>
<dbReference type="EMBL" id="PGCK01000006">
    <property type="protein sequence ID" value="MCD1295032.1"/>
    <property type="molecule type" value="Genomic_DNA"/>
</dbReference>
<keyword evidence="2" id="KW-1185">Reference proteome</keyword>
<accession>A0AAP2W692</accession>
<organism evidence="1 2">
    <name type="scientific">Methanooceanicella nereidis</name>
    <dbReference type="NCBI Taxonomy" id="2052831"/>
    <lineage>
        <taxon>Archaea</taxon>
        <taxon>Methanobacteriati</taxon>
        <taxon>Methanobacteriota</taxon>
        <taxon>Stenosarchaea group</taxon>
        <taxon>Methanomicrobia</taxon>
        <taxon>Methanocellales</taxon>
        <taxon>Methanocellaceae</taxon>
        <taxon>Methanooceanicella</taxon>
    </lineage>
</organism>
<reference evidence="1 2" key="1">
    <citation type="submission" date="2017-11" db="EMBL/GenBank/DDBJ databases">
        <title>Isolation and Characterization of Family Methanocellaceae Species from Potential Methane Hydrate Area Offshore Southwestern Taiwan.</title>
        <authorList>
            <person name="Zhang W.-L."/>
            <person name="Chen W.-C."/>
            <person name="Lai M.-C."/>
            <person name="Chen S.-C."/>
        </authorList>
    </citation>
    <scope>NUCLEOTIDE SEQUENCE [LARGE SCALE GENOMIC DNA]</scope>
    <source>
        <strain evidence="1 2">CWC-04</strain>
    </source>
</reference>
<protein>
    <recommendedName>
        <fullName evidence="3">DUF169 domain-containing protein</fullName>
    </recommendedName>
</protein>
<dbReference type="Proteomes" id="UP001320159">
    <property type="component" value="Unassembled WGS sequence"/>
</dbReference>
<dbReference type="InterPro" id="IPR003748">
    <property type="entry name" value="DUF169"/>
</dbReference>
<dbReference type="AlphaFoldDB" id="A0AAP2W692"/>
<proteinExistence type="predicted"/>
<dbReference type="RefSeq" id="WP_230741872.1">
    <property type="nucleotide sequence ID" value="NZ_PGCK01000006.1"/>
</dbReference>
<evidence type="ECO:0000313" key="2">
    <source>
        <dbReference type="Proteomes" id="UP001320159"/>
    </source>
</evidence>
<evidence type="ECO:0000313" key="1">
    <source>
        <dbReference type="EMBL" id="MCD1295032.1"/>
    </source>
</evidence>
<comment type="caution">
    <text evidence="1">The sequence shown here is derived from an EMBL/GenBank/DDBJ whole genome shotgun (WGS) entry which is preliminary data.</text>
</comment>
<name>A0AAP2W692_9EURY</name>
<gene>
    <name evidence="1" type="ORF">CUJ83_08485</name>
</gene>
<evidence type="ECO:0008006" key="3">
    <source>
        <dbReference type="Google" id="ProtNLM"/>
    </source>
</evidence>
<sequence length="260" mass="28330">MTHISIKIIGENLARAGRLTVRPLCIYGSETVPEGGIPTTEADRCVAKAMLMAAVNDDMPPLYIGKETLKGSCFGGSAWLGFMKSPPFIRYFVSTGSSQFRDGAAEYLKASPDIFDKTRENVGTITPPGKYLVIQACEDIEDNIDVRSFLCFGNGEQIRNMSSLIHFNSTDPFFSVLEPWGPSCATFATYPAGLAEKAPKDAAFIGPVDPTGNCWLPENFMAIGIPVKIATGLVEDIDKSFIGKRPQVAYPEDREKIKKS</sequence>